<dbReference type="InterPro" id="IPR020472">
    <property type="entry name" value="WD40_PAC1"/>
</dbReference>
<feature type="repeat" description="WD" evidence="5">
    <location>
        <begin position="179"/>
        <end position="220"/>
    </location>
</feature>
<feature type="repeat" description="WD" evidence="5">
    <location>
        <begin position="246"/>
        <end position="280"/>
    </location>
</feature>
<dbReference type="InterPro" id="IPR039241">
    <property type="entry name" value="Rrp9-like"/>
</dbReference>
<dbReference type="InterPro" id="IPR001680">
    <property type="entry name" value="WD40_rpt"/>
</dbReference>
<keyword evidence="8" id="KW-1185">Reference proteome</keyword>
<dbReference type="GO" id="GO:0034511">
    <property type="term" value="F:U3 snoRNA binding"/>
    <property type="evidence" value="ECO:0007669"/>
    <property type="project" value="InterPro"/>
</dbReference>
<evidence type="ECO:0000256" key="2">
    <source>
        <dbReference type="ARBA" id="ARBA00022574"/>
    </source>
</evidence>
<dbReference type="PROSITE" id="PS00678">
    <property type="entry name" value="WD_REPEATS_1"/>
    <property type="match status" value="1"/>
</dbReference>
<name>A0A4P9ZL78_9FUNG</name>
<dbReference type="PANTHER" id="PTHR19865">
    <property type="entry name" value="U3 SMALL NUCLEOLAR RNA INTERACTING PROTEIN 2"/>
    <property type="match status" value="1"/>
</dbReference>
<dbReference type="PANTHER" id="PTHR19865:SF0">
    <property type="entry name" value="U3 SMALL NUCLEOLAR RNA-INTERACTING PROTEIN 2"/>
    <property type="match status" value="1"/>
</dbReference>
<keyword evidence="4" id="KW-0539">Nucleus</keyword>
<dbReference type="PROSITE" id="PS50082">
    <property type="entry name" value="WD_REPEATS_2"/>
    <property type="match status" value="4"/>
</dbReference>
<dbReference type="SMART" id="SM00320">
    <property type="entry name" value="WD40"/>
    <property type="match status" value="4"/>
</dbReference>
<evidence type="ECO:0000256" key="3">
    <source>
        <dbReference type="ARBA" id="ARBA00022737"/>
    </source>
</evidence>
<dbReference type="STRING" id="215637.A0A4P9ZL78"/>
<dbReference type="GO" id="GO:0032040">
    <property type="term" value="C:small-subunit processome"/>
    <property type="evidence" value="ECO:0007669"/>
    <property type="project" value="TreeGrafter"/>
</dbReference>
<evidence type="ECO:0000256" key="4">
    <source>
        <dbReference type="ARBA" id="ARBA00023242"/>
    </source>
</evidence>
<dbReference type="Pfam" id="PF00400">
    <property type="entry name" value="WD40"/>
    <property type="match status" value="4"/>
</dbReference>
<feature type="compositionally biased region" description="Basic and acidic residues" evidence="6">
    <location>
        <begin position="77"/>
        <end position="99"/>
    </location>
</feature>
<reference evidence="8" key="1">
    <citation type="journal article" date="2018" name="Nat. Microbiol.">
        <title>Leveraging single-cell genomics to expand the fungal tree of life.</title>
        <authorList>
            <person name="Ahrendt S.R."/>
            <person name="Quandt C.A."/>
            <person name="Ciobanu D."/>
            <person name="Clum A."/>
            <person name="Salamov A."/>
            <person name="Andreopoulos B."/>
            <person name="Cheng J.F."/>
            <person name="Woyke T."/>
            <person name="Pelin A."/>
            <person name="Henrissat B."/>
            <person name="Reynolds N.K."/>
            <person name="Benny G.L."/>
            <person name="Smith M.E."/>
            <person name="James T.Y."/>
            <person name="Grigoriev I.V."/>
        </authorList>
    </citation>
    <scope>NUCLEOTIDE SEQUENCE [LARGE SCALE GENOMIC DNA]</scope>
    <source>
        <strain evidence="8">RSA 468</strain>
    </source>
</reference>
<evidence type="ECO:0000256" key="6">
    <source>
        <dbReference type="SAM" id="MobiDB-lite"/>
    </source>
</evidence>
<feature type="compositionally biased region" description="Acidic residues" evidence="6">
    <location>
        <begin position="57"/>
        <end position="66"/>
    </location>
</feature>
<feature type="region of interest" description="Disordered" evidence="6">
    <location>
        <begin position="1"/>
        <end position="99"/>
    </location>
</feature>
<evidence type="ECO:0000256" key="5">
    <source>
        <dbReference type="PROSITE-ProRule" id="PRU00221"/>
    </source>
</evidence>
<dbReference type="PROSITE" id="PS50294">
    <property type="entry name" value="WD_REPEATS_REGION"/>
    <property type="match status" value="3"/>
</dbReference>
<evidence type="ECO:0000313" key="7">
    <source>
        <dbReference type="EMBL" id="RKP33838.1"/>
    </source>
</evidence>
<proteinExistence type="predicted"/>
<dbReference type="InterPro" id="IPR036322">
    <property type="entry name" value="WD40_repeat_dom_sf"/>
</dbReference>
<dbReference type="PRINTS" id="PR00320">
    <property type="entry name" value="GPROTEINBRPT"/>
</dbReference>
<accession>A0A4P9ZL78</accession>
<comment type="subcellular location">
    <subcellularLocation>
        <location evidence="1">Nucleus</location>
    </subcellularLocation>
</comment>
<keyword evidence="2 5" id="KW-0853">WD repeat</keyword>
<gene>
    <name evidence="7" type="ORF">BJ085DRAFT_14384</name>
</gene>
<dbReference type="EMBL" id="ML003523">
    <property type="protein sequence ID" value="RKP33838.1"/>
    <property type="molecule type" value="Genomic_DNA"/>
</dbReference>
<evidence type="ECO:0000313" key="8">
    <source>
        <dbReference type="Proteomes" id="UP000268162"/>
    </source>
</evidence>
<dbReference type="InterPro" id="IPR015943">
    <property type="entry name" value="WD40/YVTN_repeat-like_dom_sf"/>
</dbReference>
<dbReference type="InterPro" id="IPR019775">
    <property type="entry name" value="WD40_repeat_CS"/>
</dbReference>
<sequence>MAKGSFFETAKKSAGRSGGGPRHGQPAKAAGHKAGRGGFSGTSRPPKRKAPAHGDSEIESGSDSDDNVNLPGTLDEMDLRHRYSESESEKDEDEMRYGKESAAAKRLRLSKQYLASDDNPLTALQSEMAYTGDFFADDIDRGLIASRLIADVREKHGQAQRKVVDTVQWPLDINSVRTLRAHFLTVTAVAVAPSGRFMYSGSKDGSIYRWDLATARKTLVVKRGAVPPPSSKKGRKGAPARVNPEVLCLAVSHDNKFLASGGRDTKVRIWSTSSHQCLAVFHQHKDAITGLAFQQSGHNGNQLYSCSLDRMVKLWNVDQLSYMETLFGHQEAITDIATLNKDHAVTTGGRDRTLRLWKVVEESQLVFRGGANFNPRRGKAHSQVGVNPPTFPL</sequence>
<keyword evidence="3" id="KW-0677">Repeat</keyword>
<organism evidence="7 8">
    <name type="scientific">Dimargaris cristalligena</name>
    <dbReference type="NCBI Taxonomy" id="215637"/>
    <lineage>
        <taxon>Eukaryota</taxon>
        <taxon>Fungi</taxon>
        <taxon>Fungi incertae sedis</taxon>
        <taxon>Zoopagomycota</taxon>
        <taxon>Kickxellomycotina</taxon>
        <taxon>Dimargaritomycetes</taxon>
        <taxon>Dimargaritales</taxon>
        <taxon>Dimargaritaceae</taxon>
        <taxon>Dimargaris</taxon>
    </lineage>
</organism>
<dbReference type="AlphaFoldDB" id="A0A4P9ZL78"/>
<dbReference type="Proteomes" id="UP000268162">
    <property type="component" value="Unassembled WGS sequence"/>
</dbReference>
<feature type="repeat" description="WD" evidence="5">
    <location>
        <begin position="326"/>
        <end position="367"/>
    </location>
</feature>
<protein>
    <submittedName>
        <fullName evidence="7">WD40-repeat-containing domain protein</fullName>
    </submittedName>
</protein>
<dbReference type="SUPFAM" id="SSF50978">
    <property type="entry name" value="WD40 repeat-like"/>
    <property type="match status" value="1"/>
</dbReference>
<feature type="repeat" description="WD" evidence="5">
    <location>
        <begin position="281"/>
        <end position="325"/>
    </location>
</feature>
<dbReference type="Gene3D" id="2.130.10.10">
    <property type="entry name" value="YVTN repeat-like/Quinoprotein amine dehydrogenase"/>
    <property type="match status" value="1"/>
</dbReference>
<evidence type="ECO:0000256" key="1">
    <source>
        <dbReference type="ARBA" id="ARBA00004123"/>
    </source>
</evidence>